<name>A0A317SB87_9PEZI</name>
<dbReference type="InterPro" id="IPR054464">
    <property type="entry name" value="ULD_fung"/>
</dbReference>
<dbReference type="OrthoDB" id="3045089at2759"/>
<keyword evidence="3" id="KW-1185">Reference proteome</keyword>
<evidence type="ECO:0000259" key="1">
    <source>
        <dbReference type="Pfam" id="PF22893"/>
    </source>
</evidence>
<proteinExistence type="predicted"/>
<protein>
    <recommendedName>
        <fullName evidence="1">Ubiquitin-like domain-containing protein</fullName>
    </recommendedName>
</protein>
<feature type="non-terminal residue" evidence="2">
    <location>
        <position position="1"/>
    </location>
</feature>
<comment type="caution">
    <text evidence="2">The sequence shown here is derived from an EMBL/GenBank/DDBJ whole genome shotgun (WGS) entry which is preliminary data.</text>
</comment>
<feature type="domain" description="Ubiquitin-like" evidence="1">
    <location>
        <begin position="1"/>
        <end position="68"/>
    </location>
</feature>
<gene>
    <name evidence="2" type="ORF">C7212DRAFT_63194</name>
</gene>
<dbReference type="AlphaFoldDB" id="A0A317SB87"/>
<dbReference type="STRING" id="42249.A0A317SB87"/>
<organism evidence="2 3">
    <name type="scientific">Tuber magnatum</name>
    <name type="common">white Piedmont truffle</name>
    <dbReference type="NCBI Taxonomy" id="42249"/>
    <lineage>
        <taxon>Eukaryota</taxon>
        <taxon>Fungi</taxon>
        <taxon>Dikarya</taxon>
        <taxon>Ascomycota</taxon>
        <taxon>Pezizomycotina</taxon>
        <taxon>Pezizomycetes</taxon>
        <taxon>Pezizales</taxon>
        <taxon>Tuberaceae</taxon>
        <taxon>Tuber</taxon>
    </lineage>
</organism>
<accession>A0A317SB87</accession>
<dbReference type="EMBL" id="PYWC01000295">
    <property type="protein sequence ID" value="PWW71575.1"/>
    <property type="molecule type" value="Genomic_DNA"/>
</dbReference>
<dbReference type="Pfam" id="PF22893">
    <property type="entry name" value="ULD_2"/>
    <property type="match status" value="1"/>
</dbReference>
<sequence>VKFKDAVGRKFSFPFELCRKWSGMEELIKQAFLHVEVIGQHVIDGHYDLHGPDGEIILPQVWESVIEP</sequence>
<reference evidence="2 3" key="1">
    <citation type="submission" date="2018-03" db="EMBL/GenBank/DDBJ databases">
        <title>Genomes of Pezizomycetes fungi and the evolution of truffles.</title>
        <authorList>
            <person name="Murat C."/>
            <person name="Payen T."/>
            <person name="Noel B."/>
            <person name="Kuo A."/>
            <person name="Martin F.M."/>
        </authorList>
    </citation>
    <scope>NUCLEOTIDE SEQUENCE [LARGE SCALE GENOMIC DNA]</scope>
    <source>
        <strain evidence="2">091103-1</strain>
    </source>
</reference>
<evidence type="ECO:0000313" key="2">
    <source>
        <dbReference type="EMBL" id="PWW71575.1"/>
    </source>
</evidence>
<dbReference type="Proteomes" id="UP000246991">
    <property type="component" value="Unassembled WGS sequence"/>
</dbReference>
<feature type="non-terminal residue" evidence="2">
    <location>
        <position position="68"/>
    </location>
</feature>
<evidence type="ECO:0000313" key="3">
    <source>
        <dbReference type="Proteomes" id="UP000246991"/>
    </source>
</evidence>